<feature type="binding site" evidence="18">
    <location>
        <position position="122"/>
    </location>
    <ligand>
        <name>UDP-N-acetyl-alpha-D-glucosamine</name>
        <dbReference type="ChEBI" id="CHEBI:57705"/>
    </ligand>
</feature>
<dbReference type="NCBIfam" id="TIGR01173">
    <property type="entry name" value="glmU"/>
    <property type="match status" value="1"/>
</dbReference>
<dbReference type="GO" id="GO:0009245">
    <property type="term" value="P:lipid A biosynthetic process"/>
    <property type="evidence" value="ECO:0007669"/>
    <property type="project" value="UniProtKB-UniRule"/>
</dbReference>
<comment type="cofactor">
    <cofactor evidence="18">
        <name>Mg(2+)</name>
        <dbReference type="ChEBI" id="CHEBI:18420"/>
    </cofactor>
    <text evidence="18">Binds 1 Mg(2+) ion per subunit.</text>
</comment>
<keyword evidence="13 18" id="KW-0012">Acyltransferase</keyword>
<feature type="binding site" evidence="18">
    <location>
        <position position="423"/>
    </location>
    <ligand>
        <name>acetyl-CoA</name>
        <dbReference type="ChEBI" id="CHEBI:57288"/>
    </ligand>
</feature>
<keyword evidence="14 18" id="KW-0961">Cell wall biogenesis/degradation</keyword>
<evidence type="ECO:0000259" key="19">
    <source>
        <dbReference type="Pfam" id="PF12804"/>
    </source>
</evidence>
<dbReference type="AlphaFoldDB" id="A0A1H7JD95"/>
<comment type="similarity">
    <text evidence="3 18">In the N-terminal section; belongs to the N-acetylglucosamine-1-phosphate uridyltransferase family.</text>
</comment>
<dbReference type="EC" id="2.3.1.157" evidence="18"/>
<dbReference type="GO" id="GO:0000902">
    <property type="term" value="P:cell morphogenesis"/>
    <property type="evidence" value="ECO:0007669"/>
    <property type="project" value="UniProtKB-UniRule"/>
</dbReference>
<dbReference type="GO" id="GO:0009252">
    <property type="term" value="P:peptidoglycan biosynthetic process"/>
    <property type="evidence" value="ECO:0007669"/>
    <property type="project" value="UniProtKB-UniRule"/>
</dbReference>
<comment type="pathway">
    <text evidence="18">Nucleotide-sugar biosynthesis; UDP-N-acetyl-alpha-D-glucosamine biosynthesis; UDP-N-acetyl-alpha-D-glucosamine from N-acetyl-alpha-D-glucosamine 1-phosphate: step 1/1.</text>
</comment>
<feature type="binding site" evidence="18">
    <location>
        <begin position="369"/>
        <end position="370"/>
    </location>
    <ligand>
        <name>acetyl-CoA</name>
        <dbReference type="ChEBI" id="CHEBI:57288"/>
    </ligand>
</feature>
<dbReference type="GO" id="GO:0006048">
    <property type="term" value="P:UDP-N-acetylglucosamine biosynthetic process"/>
    <property type="evidence" value="ECO:0007669"/>
    <property type="project" value="UniProtKB-UniPathway"/>
</dbReference>
<dbReference type="InterPro" id="IPR025877">
    <property type="entry name" value="MobA-like_NTP_Trfase"/>
</dbReference>
<dbReference type="PANTHER" id="PTHR43584:SF3">
    <property type="entry name" value="BIFUNCTIONAL PROTEIN GLMU"/>
    <property type="match status" value="1"/>
</dbReference>
<feature type="binding site" evidence="18">
    <location>
        <position position="137"/>
    </location>
    <ligand>
        <name>UDP-N-acetyl-alpha-D-glucosamine</name>
        <dbReference type="ChEBI" id="CHEBI:57705"/>
    </ligand>
</feature>
<evidence type="ECO:0000256" key="18">
    <source>
        <dbReference type="HAMAP-Rule" id="MF_01631"/>
    </source>
</evidence>
<dbReference type="CDD" id="cd03353">
    <property type="entry name" value="LbH_GlmU_C"/>
    <property type="match status" value="1"/>
</dbReference>
<comment type="pathway">
    <text evidence="18">Nucleotide-sugar biosynthesis; UDP-N-acetyl-alpha-D-glucosamine biosynthesis; N-acetyl-alpha-D-glucosamine 1-phosphate from alpha-D-glucosamine 6-phosphate (route II): step 2/2.</text>
</comment>
<dbReference type="GO" id="GO:0019134">
    <property type="term" value="F:glucosamine-1-phosphate N-acetyltransferase activity"/>
    <property type="evidence" value="ECO:0007669"/>
    <property type="project" value="UniProtKB-UniRule"/>
</dbReference>
<dbReference type="Pfam" id="PF12804">
    <property type="entry name" value="NTP_transf_3"/>
    <property type="match status" value="1"/>
</dbReference>
<evidence type="ECO:0000256" key="1">
    <source>
        <dbReference type="ARBA" id="ARBA00004496"/>
    </source>
</evidence>
<evidence type="ECO:0000313" key="21">
    <source>
        <dbReference type="EMBL" id="SEK72573.1"/>
    </source>
</evidence>
<feature type="binding site" evidence="18">
    <location>
        <position position="316"/>
    </location>
    <ligand>
        <name>UDP-N-acetyl-alpha-D-glucosamine</name>
        <dbReference type="ChEBI" id="CHEBI:57705"/>
    </ligand>
</feature>
<feature type="binding site" evidence="18">
    <location>
        <begin position="85"/>
        <end position="87"/>
    </location>
    <ligand>
        <name>UDP-N-acetyl-alpha-D-glucosamine</name>
        <dbReference type="ChEBI" id="CHEBI:57705"/>
    </ligand>
</feature>
<dbReference type="CDD" id="cd02540">
    <property type="entry name" value="GT2_GlmU_N_bac"/>
    <property type="match status" value="1"/>
</dbReference>
<feature type="region of interest" description="Pyrophosphorylase" evidence="18">
    <location>
        <begin position="1"/>
        <end position="212"/>
    </location>
</feature>
<comment type="pathway">
    <text evidence="18">Bacterial outer membrane biogenesis; LPS lipid A biosynthesis.</text>
</comment>
<dbReference type="GO" id="GO:0008360">
    <property type="term" value="P:regulation of cell shape"/>
    <property type="evidence" value="ECO:0007669"/>
    <property type="project" value="UniProtKB-KW"/>
</dbReference>
<evidence type="ECO:0000256" key="4">
    <source>
        <dbReference type="ARBA" id="ARBA00022490"/>
    </source>
</evidence>
<name>A0A1H7JD95_9GAMM</name>
<feature type="binding site" evidence="18">
    <location>
        <position position="406"/>
    </location>
    <ligand>
        <name>acetyl-CoA</name>
        <dbReference type="ChEBI" id="CHEBI:57288"/>
    </ligand>
</feature>
<dbReference type="Gene3D" id="2.160.10.10">
    <property type="entry name" value="Hexapeptide repeat proteins"/>
    <property type="match status" value="1"/>
</dbReference>
<feature type="region of interest" description="N-acetyltransferase" evidence="18">
    <location>
        <begin position="234"/>
        <end position="440"/>
    </location>
</feature>
<dbReference type="SUPFAM" id="SSF51161">
    <property type="entry name" value="Trimeric LpxA-like enzymes"/>
    <property type="match status" value="1"/>
</dbReference>
<evidence type="ECO:0000256" key="17">
    <source>
        <dbReference type="ARBA" id="ARBA00049628"/>
    </source>
</evidence>
<feature type="binding site" evidence="18">
    <location>
        <position position="58"/>
    </location>
    <ligand>
        <name>UDP-N-acetyl-alpha-D-glucosamine</name>
        <dbReference type="ChEBI" id="CHEBI:57705"/>
    </ligand>
</feature>
<dbReference type="InterPro" id="IPR001451">
    <property type="entry name" value="Hexapep"/>
</dbReference>
<dbReference type="STRING" id="1396821.SAMN05444515_104153"/>
<feature type="binding site" evidence="18">
    <location>
        <position position="87"/>
    </location>
    <ligand>
        <name>Mg(2+)</name>
        <dbReference type="ChEBI" id="CHEBI:18420"/>
    </ligand>
</feature>
<keyword evidence="10 18" id="KW-0133">Cell shape</keyword>
<evidence type="ECO:0000256" key="13">
    <source>
        <dbReference type="ARBA" id="ARBA00023315"/>
    </source>
</evidence>
<dbReference type="SUPFAM" id="SSF53448">
    <property type="entry name" value="Nucleotide-diphospho-sugar transferases"/>
    <property type="match status" value="1"/>
</dbReference>
<sequence>MRSALPKVLHPLGGQPLLAHVIQTAQTLSPDRIIVVHGHGGDQVRAALSQAPVMWVEQTEQLGTGHAVTQALPEAGPDDRVLVLYGDVPLVGKESLERLLQALDDHDLSVQTMMLEDPTGYGRILRDPKGQPQRIVEQKDASTEERAIREVNTGFMAAHRRHLEDWLGRVDRNNAQGEYYLTDCIALAAGDGARVAAVVADDPEQFQGVNDRVQLAALERAYQRRQAEILMRAGVSVRDPARLDIRGAVTAGQDVTLDVNVILEGDVTLGEGVSVGAHCVLRNVSVGPGTIIQPHCILEDATIGADARIGPFARIRPGTELAAGVHVGNFVEIKKSRVGEGSKVNHLSYLGDSQVGRGVNVGAGTITCNYDGANKHLTVIGDGAFIGSNTALVAPVTVGEGATIGAGSTINADAPAGQLTLTRAPLETRADWQRPTKKGG</sequence>
<comment type="catalytic activity">
    <reaction evidence="16 18">
        <text>N-acetyl-alpha-D-glucosamine 1-phosphate + UTP + H(+) = UDP-N-acetyl-alpha-D-glucosamine + diphosphate</text>
        <dbReference type="Rhea" id="RHEA:13509"/>
        <dbReference type="ChEBI" id="CHEBI:15378"/>
        <dbReference type="ChEBI" id="CHEBI:33019"/>
        <dbReference type="ChEBI" id="CHEBI:46398"/>
        <dbReference type="ChEBI" id="CHEBI:57705"/>
        <dbReference type="ChEBI" id="CHEBI:57776"/>
        <dbReference type="EC" id="2.7.7.23"/>
    </reaction>
</comment>
<dbReference type="Pfam" id="PF00132">
    <property type="entry name" value="Hexapep"/>
    <property type="match status" value="1"/>
</dbReference>
<evidence type="ECO:0000256" key="11">
    <source>
        <dbReference type="ARBA" id="ARBA00022984"/>
    </source>
</evidence>
<dbReference type="InterPro" id="IPR050065">
    <property type="entry name" value="GlmU-like"/>
</dbReference>
<comment type="similarity">
    <text evidence="2 18">In the C-terminal section; belongs to the transferase hexapeptide repeat family.</text>
</comment>
<evidence type="ECO:0000256" key="9">
    <source>
        <dbReference type="ARBA" id="ARBA00022842"/>
    </source>
</evidence>
<comment type="subunit">
    <text evidence="18">Homotrimer.</text>
</comment>
<dbReference type="GO" id="GO:0003977">
    <property type="term" value="F:UDP-N-acetylglucosamine diphosphorylase activity"/>
    <property type="evidence" value="ECO:0007669"/>
    <property type="project" value="UniProtKB-UniRule"/>
</dbReference>
<evidence type="ECO:0000256" key="6">
    <source>
        <dbReference type="ARBA" id="ARBA00022695"/>
    </source>
</evidence>
<dbReference type="GO" id="GO:0005737">
    <property type="term" value="C:cytoplasm"/>
    <property type="evidence" value="ECO:0007669"/>
    <property type="project" value="UniProtKB-SubCell"/>
</dbReference>
<feature type="binding site" evidence="18">
    <location>
        <position position="210"/>
    </location>
    <ligand>
        <name>Mg(2+)</name>
        <dbReference type="ChEBI" id="CHEBI:18420"/>
    </ligand>
</feature>
<keyword evidence="6 18" id="KW-0548">Nucleotidyltransferase</keyword>
<feature type="binding site" evidence="18">
    <location>
        <begin position="63"/>
        <end position="64"/>
    </location>
    <ligand>
        <name>UDP-N-acetyl-alpha-D-glucosamine</name>
        <dbReference type="ChEBI" id="CHEBI:57705"/>
    </ligand>
</feature>
<dbReference type="HAMAP" id="MF_01631">
    <property type="entry name" value="GlmU"/>
    <property type="match status" value="1"/>
</dbReference>
<evidence type="ECO:0000256" key="12">
    <source>
        <dbReference type="ARBA" id="ARBA00023268"/>
    </source>
</evidence>
<protein>
    <recommendedName>
        <fullName evidence="18">Bifunctional protein GlmU</fullName>
    </recommendedName>
    <domain>
        <recommendedName>
            <fullName evidence="18">UDP-N-acetylglucosamine pyrophosphorylase</fullName>
            <ecNumber evidence="18">2.7.7.23</ecNumber>
        </recommendedName>
        <alternativeName>
            <fullName evidence="18">N-acetylglucosamine-1-phosphate uridyltransferase</fullName>
        </alternativeName>
    </domain>
    <domain>
        <recommendedName>
            <fullName evidence="18">Glucosamine-1-phosphate N-acetyltransferase</fullName>
            <ecNumber evidence="18">2.3.1.157</ecNumber>
        </recommendedName>
    </domain>
</protein>
<feature type="binding site" evidence="18">
    <location>
        <position position="210"/>
    </location>
    <ligand>
        <name>UDP-N-acetyl-alpha-D-glucosamine</name>
        <dbReference type="ChEBI" id="CHEBI:57705"/>
    </ligand>
</feature>
<reference evidence="22" key="1">
    <citation type="submission" date="2016-10" db="EMBL/GenBank/DDBJ databases">
        <authorList>
            <person name="Varghese N."/>
            <person name="Submissions S."/>
        </authorList>
    </citation>
    <scope>NUCLEOTIDE SEQUENCE [LARGE SCALE GENOMIC DNA]</scope>
    <source>
        <strain evidence="22">DSM 241</strain>
    </source>
</reference>
<evidence type="ECO:0000256" key="2">
    <source>
        <dbReference type="ARBA" id="ARBA00007707"/>
    </source>
</evidence>
<feature type="domain" description="MobA-like NTP transferase" evidence="19">
    <location>
        <begin position="6"/>
        <end position="107"/>
    </location>
</feature>
<feature type="binding site" evidence="18">
    <location>
        <position position="388"/>
    </location>
    <ligand>
        <name>acetyl-CoA</name>
        <dbReference type="ChEBI" id="CHEBI:57288"/>
    </ligand>
</feature>
<evidence type="ECO:0000256" key="15">
    <source>
        <dbReference type="ARBA" id="ARBA00048247"/>
    </source>
</evidence>
<dbReference type="Gene3D" id="3.90.550.10">
    <property type="entry name" value="Spore Coat Polysaccharide Biosynthesis Protein SpsA, Chain A"/>
    <property type="match status" value="1"/>
</dbReference>
<organism evidence="21 22">
    <name type="scientific">Ectothiorhodospira marina</name>
    <dbReference type="NCBI Taxonomy" id="1396821"/>
    <lineage>
        <taxon>Bacteria</taxon>
        <taxon>Pseudomonadati</taxon>
        <taxon>Pseudomonadota</taxon>
        <taxon>Gammaproteobacteria</taxon>
        <taxon>Chromatiales</taxon>
        <taxon>Ectothiorhodospiraceae</taxon>
        <taxon>Ectothiorhodospira</taxon>
    </lineage>
</organism>
<keyword evidence="4 18" id="KW-0963">Cytoplasm</keyword>
<dbReference type="InterPro" id="IPR056729">
    <property type="entry name" value="GMPPB_C"/>
</dbReference>
<evidence type="ECO:0000256" key="3">
    <source>
        <dbReference type="ARBA" id="ARBA00007947"/>
    </source>
</evidence>
<evidence type="ECO:0000256" key="14">
    <source>
        <dbReference type="ARBA" id="ARBA00023316"/>
    </source>
</evidence>
<comment type="caution">
    <text evidence="18">Lacks conserved residue(s) required for the propagation of feature annotation.</text>
</comment>
<comment type="function">
    <text evidence="17 18">Catalyzes the last two sequential reactions in the de novo biosynthetic pathway for UDP-N-acetylglucosamine (UDP-GlcNAc). The C-terminal domain catalyzes the transfer of acetyl group from acetyl coenzyme A to glucosamine-1-phosphate (GlcN-1-P) to produce N-acetylglucosamine-1-phosphate (GlcNAc-1-P), which is converted into UDP-GlcNAc by the transfer of uridine 5-monophosphate (from uridine 5-triphosphate), a reaction catalyzed by the N-terminal domain.</text>
</comment>
<evidence type="ECO:0000256" key="5">
    <source>
        <dbReference type="ARBA" id="ARBA00022679"/>
    </source>
</evidence>
<dbReference type="GO" id="GO:0071555">
    <property type="term" value="P:cell wall organization"/>
    <property type="evidence" value="ECO:0007669"/>
    <property type="project" value="UniProtKB-KW"/>
</dbReference>
<comment type="subcellular location">
    <subcellularLocation>
        <location evidence="1 18">Cytoplasm</location>
    </subcellularLocation>
</comment>
<dbReference type="GO" id="GO:0000287">
    <property type="term" value="F:magnesium ion binding"/>
    <property type="evidence" value="ECO:0007669"/>
    <property type="project" value="UniProtKB-UniRule"/>
</dbReference>
<dbReference type="Pfam" id="PF25087">
    <property type="entry name" value="GMPPB_C"/>
    <property type="match status" value="1"/>
</dbReference>
<feature type="binding site" evidence="18">
    <location>
        <position position="334"/>
    </location>
    <ligand>
        <name>UDP-N-acetyl-alpha-D-glucosamine</name>
        <dbReference type="ChEBI" id="CHEBI:57705"/>
    </ligand>
</feature>
<keyword evidence="12 18" id="KW-0511">Multifunctional enzyme</keyword>
<dbReference type="UniPathway" id="UPA00113">
    <property type="reaction ID" value="UER00532"/>
</dbReference>
<dbReference type="PANTHER" id="PTHR43584">
    <property type="entry name" value="NUCLEOTIDYL TRANSFERASE"/>
    <property type="match status" value="1"/>
</dbReference>
<dbReference type="InterPro" id="IPR029044">
    <property type="entry name" value="Nucleotide-diphossugar_trans"/>
</dbReference>
<evidence type="ECO:0000259" key="20">
    <source>
        <dbReference type="Pfam" id="PF25087"/>
    </source>
</evidence>
<feature type="binding site" evidence="18">
    <location>
        <position position="360"/>
    </location>
    <ligand>
        <name>UDP-N-acetyl-alpha-D-glucosamine</name>
        <dbReference type="ChEBI" id="CHEBI:57705"/>
    </ligand>
</feature>
<dbReference type="Proteomes" id="UP000199256">
    <property type="component" value="Unassembled WGS sequence"/>
</dbReference>
<evidence type="ECO:0000256" key="7">
    <source>
        <dbReference type="ARBA" id="ARBA00022723"/>
    </source>
</evidence>
<dbReference type="EC" id="2.7.7.23" evidence="18"/>
<dbReference type="InterPro" id="IPR005882">
    <property type="entry name" value="Bifunctional_GlmU"/>
</dbReference>
<feature type="domain" description="Mannose-1-phosphate guanyltransferase C-terminal" evidence="20">
    <location>
        <begin position="246"/>
        <end position="328"/>
    </location>
</feature>
<dbReference type="InterPro" id="IPR038009">
    <property type="entry name" value="GlmU_C_LbH"/>
</dbReference>
<keyword evidence="7 18" id="KW-0479">Metal-binding</keyword>
<comment type="catalytic activity">
    <reaction evidence="15 18">
        <text>alpha-D-glucosamine 1-phosphate + acetyl-CoA = N-acetyl-alpha-D-glucosamine 1-phosphate + CoA + H(+)</text>
        <dbReference type="Rhea" id="RHEA:13725"/>
        <dbReference type="ChEBI" id="CHEBI:15378"/>
        <dbReference type="ChEBI" id="CHEBI:57287"/>
        <dbReference type="ChEBI" id="CHEBI:57288"/>
        <dbReference type="ChEBI" id="CHEBI:57776"/>
        <dbReference type="ChEBI" id="CHEBI:58516"/>
        <dbReference type="EC" id="2.3.1.157"/>
    </reaction>
</comment>
<proteinExistence type="inferred from homology"/>
<evidence type="ECO:0000256" key="16">
    <source>
        <dbReference type="ARBA" id="ARBA00048493"/>
    </source>
</evidence>
<dbReference type="UniPathway" id="UPA00973"/>
<feature type="binding site" evidence="18">
    <location>
        <position position="7"/>
    </location>
    <ligand>
        <name>UDP-N-acetyl-alpha-D-glucosamine</name>
        <dbReference type="ChEBI" id="CHEBI:57705"/>
    </ligand>
</feature>
<keyword evidence="9 18" id="KW-0460">Magnesium</keyword>
<evidence type="ECO:0000256" key="10">
    <source>
        <dbReference type="ARBA" id="ARBA00022960"/>
    </source>
</evidence>
<dbReference type="GO" id="GO:0016020">
    <property type="term" value="C:membrane"/>
    <property type="evidence" value="ECO:0007669"/>
    <property type="project" value="GOC"/>
</dbReference>
<keyword evidence="5 18" id="KW-0808">Transferase</keyword>
<feature type="binding site" evidence="18">
    <location>
        <position position="152"/>
    </location>
    <ligand>
        <name>UDP-N-acetyl-alpha-D-glucosamine</name>
        <dbReference type="ChEBI" id="CHEBI:57705"/>
    </ligand>
</feature>
<keyword evidence="11 18" id="KW-0573">Peptidoglycan synthesis</keyword>
<evidence type="ECO:0000256" key="8">
    <source>
        <dbReference type="ARBA" id="ARBA00022737"/>
    </source>
</evidence>
<feature type="active site" description="Proton acceptor" evidence="18">
    <location>
        <position position="346"/>
    </location>
</feature>
<accession>A0A1H7JD95</accession>
<feature type="binding site" evidence="18">
    <location>
        <position position="349"/>
    </location>
    <ligand>
        <name>UDP-N-acetyl-alpha-D-glucosamine</name>
        <dbReference type="ChEBI" id="CHEBI:57705"/>
    </ligand>
</feature>
<dbReference type="InterPro" id="IPR011004">
    <property type="entry name" value="Trimer_LpxA-like_sf"/>
</dbReference>
<feature type="region of interest" description="Linker" evidence="18">
    <location>
        <begin position="213"/>
        <end position="233"/>
    </location>
</feature>
<gene>
    <name evidence="18" type="primary">glmU</name>
    <name evidence="21" type="ORF">SAMN05444515_104153</name>
</gene>
<evidence type="ECO:0000313" key="22">
    <source>
        <dbReference type="Proteomes" id="UP000199256"/>
    </source>
</evidence>
<dbReference type="EMBL" id="FOAA01000004">
    <property type="protein sequence ID" value="SEK72573.1"/>
    <property type="molecule type" value="Genomic_DNA"/>
</dbReference>
<keyword evidence="8 18" id="KW-0677">Repeat</keyword>
<feature type="binding site" evidence="18">
    <location>
        <position position="363"/>
    </location>
    <ligand>
        <name>acetyl-CoA</name>
        <dbReference type="ChEBI" id="CHEBI:57288"/>
    </ligand>
</feature>
<keyword evidence="22" id="KW-1185">Reference proteome</keyword>